<dbReference type="RefSeq" id="WP_147839253.1">
    <property type="nucleotide sequence ID" value="NZ_VOUP01000055.1"/>
</dbReference>
<dbReference type="Gene3D" id="2.60.40.1090">
    <property type="entry name" value="Fimbrial-type adhesion domain"/>
    <property type="match status" value="1"/>
</dbReference>
<dbReference type="EMBL" id="VOUP01000055">
    <property type="protein sequence ID" value="TXE22531.1"/>
    <property type="molecule type" value="Genomic_DNA"/>
</dbReference>
<accession>A0A9X9BXD1</accession>
<dbReference type="GO" id="GO:0009289">
    <property type="term" value="C:pilus"/>
    <property type="evidence" value="ECO:0007669"/>
    <property type="project" value="InterPro"/>
</dbReference>
<proteinExistence type="predicted"/>
<comment type="caution">
    <text evidence="1">The sequence shown here is derived from an EMBL/GenBank/DDBJ whole genome shotgun (WGS) entry which is preliminary data.</text>
</comment>
<organism evidence="1 2">
    <name type="scientific">Serratia ureilytica</name>
    <dbReference type="NCBI Taxonomy" id="300181"/>
    <lineage>
        <taxon>Bacteria</taxon>
        <taxon>Pseudomonadati</taxon>
        <taxon>Pseudomonadota</taxon>
        <taxon>Gammaproteobacteria</taxon>
        <taxon>Enterobacterales</taxon>
        <taxon>Yersiniaceae</taxon>
        <taxon>Serratia</taxon>
    </lineage>
</organism>
<sequence length="195" mass="20098">MKQPGNGRHVQRLLSSGLGISMLWVSGGVRADESYNLASTILLGTCTVTTSNGSLTLPNVSRDELDGGLLQQQQRLVVSTSSCVGVGDGGSHPTLTVSGTTVSAPANVKDYLFNDGGTESTAKGYGITVSTKESTSWDTDNLVKNGGAITLSDINSDNSLWVSVGCGDATTCAQKDADHAAGSLSAGITFTFKYQ</sequence>
<name>A0A9X9BXD1_9GAMM</name>
<dbReference type="SUPFAM" id="SSF49401">
    <property type="entry name" value="Bacterial adhesins"/>
    <property type="match status" value="1"/>
</dbReference>
<dbReference type="Proteomes" id="UP000321307">
    <property type="component" value="Unassembled WGS sequence"/>
</dbReference>
<reference evidence="1 2" key="1">
    <citation type="submission" date="2019-07" db="EMBL/GenBank/DDBJ databases">
        <title>Serratia strains were isolated from fresh produce.</title>
        <authorList>
            <person name="Cho G.-S."/>
            <person name="Stein M."/>
            <person name="Lee W."/>
            <person name="Suh S.H."/>
            <person name="Franz C.M.A.P."/>
        </authorList>
    </citation>
    <scope>NUCLEOTIDE SEQUENCE [LARGE SCALE GENOMIC DNA]</scope>
    <source>
        <strain evidence="1 2">S17</strain>
    </source>
</reference>
<dbReference type="GO" id="GO:0007155">
    <property type="term" value="P:cell adhesion"/>
    <property type="evidence" value="ECO:0007669"/>
    <property type="project" value="InterPro"/>
</dbReference>
<dbReference type="AlphaFoldDB" id="A0A9X9BXD1"/>
<dbReference type="InterPro" id="IPR008966">
    <property type="entry name" value="Adhesion_dom_sf"/>
</dbReference>
<dbReference type="InterPro" id="IPR036937">
    <property type="entry name" value="Adhesion_dom_fimbrial_sf"/>
</dbReference>
<evidence type="ECO:0000313" key="2">
    <source>
        <dbReference type="Proteomes" id="UP000321307"/>
    </source>
</evidence>
<gene>
    <name evidence="1" type="ORF">FOT63_25460</name>
</gene>
<evidence type="ECO:0000313" key="1">
    <source>
        <dbReference type="EMBL" id="TXE22531.1"/>
    </source>
</evidence>
<protein>
    <submittedName>
        <fullName evidence="1">Type 1 fimbrial protein</fullName>
    </submittedName>
</protein>